<evidence type="ECO:0000313" key="7">
    <source>
        <dbReference type="Proteomes" id="UP001250932"/>
    </source>
</evidence>
<dbReference type="Pfam" id="PF02685">
    <property type="entry name" value="Glucokinase"/>
    <property type="match status" value="1"/>
</dbReference>
<dbReference type="SUPFAM" id="SSF53067">
    <property type="entry name" value="Actin-like ATPase domain"/>
    <property type="match status" value="1"/>
</dbReference>
<feature type="compositionally biased region" description="Acidic residues" evidence="5">
    <location>
        <begin position="53"/>
        <end position="66"/>
    </location>
</feature>
<dbReference type="NCBIfam" id="TIGR00749">
    <property type="entry name" value="glk"/>
    <property type="match status" value="1"/>
</dbReference>
<dbReference type="CDD" id="cd24008">
    <property type="entry name" value="ASKHA_NBD_GLK"/>
    <property type="match status" value="1"/>
</dbReference>
<proteinExistence type="inferred from homology"/>
<keyword evidence="2 3" id="KW-0418">Kinase</keyword>
<evidence type="ECO:0000256" key="2">
    <source>
        <dbReference type="ARBA" id="ARBA00022777"/>
    </source>
</evidence>
<keyword evidence="3" id="KW-0067">ATP-binding</keyword>
<accession>A0ABU3KA25</accession>
<dbReference type="Proteomes" id="UP001250932">
    <property type="component" value="Unassembled WGS sequence"/>
</dbReference>
<evidence type="ECO:0000256" key="5">
    <source>
        <dbReference type="SAM" id="MobiDB-lite"/>
    </source>
</evidence>
<keyword evidence="3" id="KW-0324">Glycolysis</keyword>
<sequence length="348" mass="37971">MILAGDIGGTKTYLALYQWKQDRVDSVREEKFYNADFESFEEILSEFLNPPEEPIDSDEFEDDPDSEQASGLPDEPIEAACFGVAGPITDNRCRATNLPWVIDGNALASHLRIPKVQLLNDVEAMAHGILVLRPDETELVNGQATPTGTKVLIAPGTGLGESILYWDGDRYHPMASEGGHASFAPTSDLEIDLLRYIRTNFLHVSVERVLSGEGLYLIYQFLRDTKKNEPTWFAEQLPTGNPPALISEAALKGKPEICVQAMELFVAILGSEAGNLALKALSRGGIYLGGGIVPRIVPLLKDKRFTQSFIAKGRFKRLLEALPVHVILNDQAGLLGSASVAAQLARAS</sequence>
<keyword evidence="3" id="KW-0963">Cytoplasm</keyword>
<dbReference type="HAMAP" id="MF_00524">
    <property type="entry name" value="Glucokinase"/>
    <property type="match status" value="1"/>
</dbReference>
<comment type="similarity">
    <text evidence="3 4">Belongs to the bacterial glucokinase family.</text>
</comment>
<evidence type="ECO:0000256" key="1">
    <source>
        <dbReference type="ARBA" id="ARBA00022679"/>
    </source>
</evidence>
<protein>
    <recommendedName>
        <fullName evidence="3">Glucokinase</fullName>
        <ecNumber evidence="3">2.7.1.2</ecNumber>
    </recommendedName>
    <alternativeName>
        <fullName evidence="3">Glucose kinase</fullName>
    </alternativeName>
</protein>
<name>A0ABU3KA25_9BACT</name>
<evidence type="ECO:0000313" key="6">
    <source>
        <dbReference type="EMBL" id="MDT7043300.1"/>
    </source>
</evidence>
<evidence type="ECO:0000256" key="4">
    <source>
        <dbReference type="RuleBase" id="RU004046"/>
    </source>
</evidence>
<organism evidence="6 7">
    <name type="scientific">Candidatus Nitronereus thalassa</name>
    <dbReference type="NCBI Taxonomy" id="3020898"/>
    <lineage>
        <taxon>Bacteria</taxon>
        <taxon>Pseudomonadati</taxon>
        <taxon>Nitrospirota</taxon>
        <taxon>Nitrospiria</taxon>
        <taxon>Nitrospirales</taxon>
        <taxon>Nitrospiraceae</taxon>
        <taxon>Candidatus Nitronereus</taxon>
    </lineage>
</organism>
<dbReference type="PANTHER" id="PTHR47363">
    <property type="entry name" value="GLUCOKINASE"/>
    <property type="match status" value="1"/>
</dbReference>
<keyword evidence="3" id="KW-0547">Nucleotide-binding</keyword>
<feature type="region of interest" description="Disordered" evidence="5">
    <location>
        <begin position="51"/>
        <end position="73"/>
    </location>
</feature>
<dbReference type="Gene3D" id="3.30.420.40">
    <property type="match status" value="1"/>
</dbReference>
<dbReference type="RefSeq" id="WP_313833861.1">
    <property type="nucleotide sequence ID" value="NZ_JAQOUE010000001.1"/>
</dbReference>
<reference evidence="6 7" key="1">
    <citation type="journal article" date="2023" name="ISME J.">
        <title>Cultivation and genomic characterization of novel and ubiquitous marine nitrite-oxidizing bacteria from the Nitrospirales.</title>
        <authorList>
            <person name="Mueller A.J."/>
            <person name="Daebeler A."/>
            <person name="Herbold C.W."/>
            <person name="Kirkegaard R.H."/>
            <person name="Daims H."/>
        </authorList>
    </citation>
    <scope>NUCLEOTIDE SEQUENCE [LARGE SCALE GENOMIC DNA]</scope>
    <source>
        <strain evidence="6 7">EB</strain>
    </source>
</reference>
<dbReference type="InterPro" id="IPR003836">
    <property type="entry name" value="Glucokinase"/>
</dbReference>
<dbReference type="Gene3D" id="3.40.367.20">
    <property type="match status" value="1"/>
</dbReference>
<dbReference type="EC" id="2.7.1.2" evidence="3"/>
<dbReference type="GO" id="GO:0004340">
    <property type="term" value="F:glucokinase activity"/>
    <property type="evidence" value="ECO:0007669"/>
    <property type="project" value="UniProtKB-EC"/>
</dbReference>
<comment type="catalytic activity">
    <reaction evidence="3">
        <text>D-glucose + ATP = D-glucose 6-phosphate + ADP + H(+)</text>
        <dbReference type="Rhea" id="RHEA:17825"/>
        <dbReference type="ChEBI" id="CHEBI:4167"/>
        <dbReference type="ChEBI" id="CHEBI:15378"/>
        <dbReference type="ChEBI" id="CHEBI:30616"/>
        <dbReference type="ChEBI" id="CHEBI:61548"/>
        <dbReference type="ChEBI" id="CHEBI:456216"/>
        <dbReference type="EC" id="2.7.1.2"/>
    </reaction>
</comment>
<comment type="caution">
    <text evidence="6">The sequence shown here is derived from an EMBL/GenBank/DDBJ whole genome shotgun (WGS) entry which is preliminary data.</text>
</comment>
<dbReference type="EMBL" id="JAQOUE010000001">
    <property type="protein sequence ID" value="MDT7043300.1"/>
    <property type="molecule type" value="Genomic_DNA"/>
</dbReference>
<dbReference type="InterPro" id="IPR043129">
    <property type="entry name" value="ATPase_NBD"/>
</dbReference>
<keyword evidence="1 3" id="KW-0808">Transferase</keyword>
<evidence type="ECO:0000256" key="3">
    <source>
        <dbReference type="HAMAP-Rule" id="MF_00524"/>
    </source>
</evidence>
<feature type="binding site" evidence="3">
    <location>
        <begin position="5"/>
        <end position="10"/>
    </location>
    <ligand>
        <name>ATP</name>
        <dbReference type="ChEBI" id="CHEBI:30616"/>
    </ligand>
</feature>
<keyword evidence="7" id="KW-1185">Reference proteome</keyword>
<dbReference type="PANTHER" id="PTHR47363:SF1">
    <property type="entry name" value="GLUCOKINASE"/>
    <property type="match status" value="1"/>
</dbReference>
<gene>
    <name evidence="3 6" type="primary">glk</name>
    <name evidence="6" type="ORF">PPG34_13145</name>
</gene>
<comment type="subcellular location">
    <subcellularLocation>
        <location evidence="3">Cytoplasm</location>
    </subcellularLocation>
</comment>